<dbReference type="PROSITE" id="PS50975">
    <property type="entry name" value="ATP_GRASP"/>
    <property type="match status" value="1"/>
</dbReference>
<dbReference type="GO" id="GO:0018169">
    <property type="term" value="F:ribosomal S6-glutamic acid ligase activity"/>
    <property type="evidence" value="ECO:0007669"/>
    <property type="project" value="TreeGrafter"/>
</dbReference>
<protein>
    <recommendedName>
        <fullName evidence="2">ATP-grasp domain-containing protein</fullName>
    </recommendedName>
</protein>
<keyword evidence="1" id="KW-0067">ATP-binding</keyword>
<dbReference type="SUPFAM" id="SSF56059">
    <property type="entry name" value="Glutathione synthetase ATP-binding domain-like"/>
    <property type="match status" value="1"/>
</dbReference>
<dbReference type="PANTHER" id="PTHR21621:SF0">
    <property type="entry name" value="BETA-CITRYLGLUTAMATE SYNTHASE B-RELATED"/>
    <property type="match status" value="1"/>
</dbReference>
<dbReference type="GO" id="GO:0005737">
    <property type="term" value="C:cytoplasm"/>
    <property type="evidence" value="ECO:0007669"/>
    <property type="project" value="TreeGrafter"/>
</dbReference>
<dbReference type="GO" id="GO:0005524">
    <property type="term" value="F:ATP binding"/>
    <property type="evidence" value="ECO:0007669"/>
    <property type="project" value="UniProtKB-UniRule"/>
</dbReference>
<dbReference type="AlphaFoldDB" id="A0A3N0XA29"/>
<comment type="caution">
    <text evidence="3">The sequence shown here is derived from an EMBL/GenBank/DDBJ whole genome shotgun (WGS) entry which is preliminary data.</text>
</comment>
<evidence type="ECO:0000313" key="4">
    <source>
        <dbReference type="Proteomes" id="UP000267623"/>
    </source>
</evidence>
<sequence>MILIISRDSDTTTDLVMEWLSHWGLPFLRLNEDLYEDVFVDYIQNIVRIKDVDTKDIKVVWFRKFPNILMDEERDVIQKQIYKSVINFRIREGISFREYLFQNLDDNNVKWLTNPFFANENKLLQMKAAQRNGLNIPETYILTSKKEIINLLKNKQEYITKPFENCMHLMFRGKSIGMKTTVINSYIKDIPNEFPPSLIQKRIDKKYELRIFFLMGKFFTAKICDEDLSEVDHRINMIYLKGRFENFNLPTEIEYKLCKVLQEIGLNCASIDMIIDSNDEYFFLEINPTGQFTYHSYYNNTYLEKEVALALKQLYETA</sequence>
<dbReference type="GO" id="GO:0046872">
    <property type="term" value="F:metal ion binding"/>
    <property type="evidence" value="ECO:0007669"/>
    <property type="project" value="InterPro"/>
</dbReference>
<reference evidence="4" key="2">
    <citation type="submission" date="2018-11" db="EMBL/GenBank/DDBJ databases">
        <title>Proposal to divide the Flavobacteriaceae and reorganize its genera based on Amino Acid Identity values calculated from whole genome sequences.</title>
        <authorList>
            <person name="Nicholson A.C."/>
            <person name="Gulvik C.A."/>
            <person name="Whitney A.M."/>
            <person name="Humrighouse B.W."/>
            <person name="Bell M."/>
            <person name="Holmes B."/>
            <person name="Steigerwalt A."/>
            <person name="Villarma A."/>
            <person name="Sheth M."/>
            <person name="Batra D."/>
            <person name="Pryor J."/>
            <person name="Bernardet J.-F."/>
            <person name="Hugo C."/>
            <person name="Kampfer P."/>
            <person name="Newman J."/>
            <person name="Mcquiston J."/>
        </authorList>
    </citation>
    <scope>NUCLEOTIDE SEQUENCE [LARGE SCALE GENOMIC DNA]</scope>
    <source>
        <strain evidence="4">DSM 22165</strain>
    </source>
</reference>
<dbReference type="GO" id="GO:0009432">
    <property type="term" value="P:SOS response"/>
    <property type="evidence" value="ECO:0007669"/>
    <property type="project" value="TreeGrafter"/>
</dbReference>
<evidence type="ECO:0000313" key="3">
    <source>
        <dbReference type="EMBL" id="ROI14173.1"/>
    </source>
</evidence>
<gene>
    <name evidence="3" type="ORF">EGH73_05390</name>
</gene>
<dbReference type="Proteomes" id="UP000267623">
    <property type="component" value="Unassembled WGS sequence"/>
</dbReference>
<dbReference type="Gene3D" id="3.30.470.20">
    <property type="entry name" value="ATP-grasp fold, B domain"/>
    <property type="match status" value="1"/>
</dbReference>
<dbReference type="RefSeq" id="WP_123280991.1">
    <property type="nucleotide sequence ID" value="NZ_DALZAR010000016.1"/>
</dbReference>
<name>A0A3N0XA29_9FLAO</name>
<dbReference type="PANTHER" id="PTHR21621">
    <property type="entry name" value="RIBOSOMAL PROTEIN S6 MODIFICATION PROTEIN"/>
    <property type="match status" value="1"/>
</dbReference>
<feature type="domain" description="ATP-grasp" evidence="2">
    <location>
        <begin position="126"/>
        <end position="316"/>
    </location>
</feature>
<evidence type="ECO:0000259" key="2">
    <source>
        <dbReference type="PROSITE" id="PS50975"/>
    </source>
</evidence>
<evidence type="ECO:0000256" key="1">
    <source>
        <dbReference type="PROSITE-ProRule" id="PRU00409"/>
    </source>
</evidence>
<dbReference type="EMBL" id="RJTU01000034">
    <property type="protein sequence ID" value="ROI14173.1"/>
    <property type="molecule type" value="Genomic_DNA"/>
</dbReference>
<keyword evidence="1" id="KW-0547">Nucleotide-binding</keyword>
<organism evidence="3 4">
    <name type="scientific">Epilithonimonas hominis</name>
    <dbReference type="NCBI Taxonomy" id="420404"/>
    <lineage>
        <taxon>Bacteria</taxon>
        <taxon>Pseudomonadati</taxon>
        <taxon>Bacteroidota</taxon>
        <taxon>Flavobacteriia</taxon>
        <taxon>Flavobacteriales</taxon>
        <taxon>Weeksellaceae</taxon>
        <taxon>Chryseobacterium group</taxon>
        <taxon>Epilithonimonas</taxon>
    </lineage>
</organism>
<dbReference type="InterPro" id="IPR011761">
    <property type="entry name" value="ATP-grasp"/>
</dbReference>
<reference evidence="4" key="1">
    <citation type="submission" date="2018-11" db="EMBL/GenBank/DDBJ databases">
        <title>Proposal to divide the Flavobacteriaceae and reorganize its genera based on Amino Acid Identity values calculated from whole genome sequences.</title>
        <authorList>
            <person name="Nicholson A.C."/>
            <person name="Gulvik C.A."/>
            <person name="Whitney A.M."/>
            <person name="Humrighouse B.W."/>
            <person name="Bell M."/>
            <person name="Holmes B."/>
            <person name="Steigerwalt A."/>
            <person name="Villarma A."/>
            <person name="Sheth M."/>
            <person name="Batra D."/>
            <person name="Pryor J."/>
            <person name="Bernardet J.-F."/>
            <person name="Hugo C."/>
            <person name="Kampfer P."/>
            <person name="Newman J."/>
            <person name="Mcquiston J.R."/>
        </authorList>
    </citation>
    <scope>NUCLEOTIDE SEQUENCE [LARGE SCALE GENOMIC DNA]</scope>
    <source>
        <strain evidence="4">DSM 22165</strain>
    </source>
</reference>
<accession>A0A3N0XA29</accession>
<proteinExistence type="predicted"/>